<dbReference type="Proteomes" id="UP000661112">
    <property type="component" value="Unassembled WGS sequence"/>
</dbReference>
<protein>
    <submittedName>
        <fullName evidence="1">Uncharacterized protein</fullName>
    </submittedName>
</protein>
<gene>
    <name evidence="1" type="ORF">H6G83_26450</name>
</gene>
<comment type="caution">
    <text evidence="1">The sequence shown here is derived from an EMBL/GenBank/DDBJ whole genome shotgun (WGS) entry which is preliminary data.</text>
</comment>
<keyword evidence="2" id="KW-1185">Reference proteome</keyword>
<sequence>MSSPKYPIPKDKSFPFPLSPFPFPQSPIPNMEGFPHLMVRLAPLVHEGGFLVVRSTIVKETANLEARA</sequence>
<evidence type="ECO:0000313" key="2">
    <source>
        <dbReference type="Proteomes" id="UP000661112"/>
    </source>
</evidence>
<evidence type="ECO:0000313" key="1">
    <source>
        <dbReference type="EMBL" id="MBD2504108.1"/>
    </source>
</evidence>
<dbReference type="EMBL" id="JACJSG010000045">
    <property type="protein sequence ID" value="MBD2504108.1"/>
    <property type="molecule type" value="Genomic_DNA"/>
</dbReference>
<proteinExistence type="predicted"/>
<organism evidence="1 2">
    <name type="scientific">Anabaena azotica FACHB-119</name>
    <dbReference type="NCBI Taxonomy" id="947527"/>
    <lineage>
        <taxon>Bacteria</taxon>
        <taxon>Bacillati</taxon>
        <taxon>Cyanobacteriota</taxon>
        <taxon>Cyanophyceae</taxon>
        <taxon>Nostocales</taxon>
        <taxon>Nostocaceae</taxon>
        <taxon>Anabaena</taxon>
        <taxon>Anabaena azotica</taxon>
    </lineage>
</organism>
<name>A0ABR8DA77_9NOST</name>
<reference evidence="1 2" key="1">
    <citation type="journal article" date="2020" name="ISME J.">
        <title>Comparative genomics reveals insights into cyanobacterial evolution and habitat adaptation.</title>
        <authorList>
            <person name="Chen M.Y."/>
            <person name="Teng W.K."/>
            <person name="Zhao L."/>
            <person name="Hu C.X."/>
            <person name="Zhou Y.K."/>
            <person name="Han B.P."/>
            <person name="Song L.R."/>
            <person name="Shu W.S."/>
        </authorList>
    </citation>
    <scope>NUCLEOTIDE SEQUENCE [LARGE SCALE GENOMIC DNA]</scope>
    <source>
        <strain evidence="1 2">FACHB-119</strain>
    </source>
</reference>
<accession>A0ABR8DA77</accession>
<dbReference type="RefSeq" id="WP_190477570.1">
    <property type="nucleotide sequence ID" value="NZ_JACJSG010000045.1"/>
</dbReference>